<name>A0AA41QY99_9MICO</name>
<proteinExistence type="predicted"/>
<reference evidence="1" key="1">
    <citation type="submission" date="2022-03" db="EMBL/GenBank/DDBJ databases">
        <title>Cryobacterium sp. nov. strain ZS14-85, isolated from Antarctic soil.</title>
        <authorList>
            <person name="Li J."/>
            <person name="Niu G."/>
        </authorList>
    </citation>
    <scope>NUCLEOTIDE SEQUENCE</scope>
    <source>
        <strain evidence="1">ZS14-85</strain>
    </source>
</reference>
<dbReference type="RefSeq" id="WP_243013251.1">
    <property type="nucleotide sequence ID" value="NZ_JALGAR010000006.1"/>
</dbReference>
<accession>A0AA41QY99</accession>
<sequence length="117" mass="12507">MVEKLTPSSPNSRIIDPGITLQLANGKSLTGRLEYFIPSKNLVVFDDDSLEPVTLTVLVAEAPSEHAALGSDEVLLRNWTDLRGAPAALAGVGIVELTGQEVKVGMFRLQALVARLL</sequence>
<evidence type="ECO:0000313" key="1">
    <source>
        <dbReference type="EMBL" id="MCI4659760.1"/>
    </source>
</evidence>
<dbReference type="Proteomes" id="UP001165341">
    <property type="component" value="Unassembled WGS sequence"/>
</dbReference>
<keyword evidence="2" id="KW-1185">Reference proteome</keyword>
<comment type="caution">
    <text evidence="1">The sequence shown here is derived from an EMBL/GenBank/DDBJ whole genome shotgun (WGS) entry which is preliminary data.</text>
</comment>
<organism evidence="1 2">
    <name type="scientific">Cryobacterium zhongshanensis</name>
    <dbReference type="NCBI Taxonomy" id="2928153"/>
    <lineage>
        <taxon>Bacteria</taxon>
        <taxon>Bacillati</taxon>
        <taxon>Actinomycetota</taxon>
        <taxon>Actinomycetes</taxon>
        <taxon>Micrococcales</taxon>
        <taxon>Microbacteriaceae</taxon>
        <taxon>Cryobacterium</taxon>
    </lineage>
</organism>
<dbReference type="EMBL" id="JALGAR010000006">
    <property type="protein sequence ID" value="MCI4659760.1"/>
    <property type="molecule type" value="Genomic_DNA"/>
</dbReference>
<dbReference type="AlphaFoldDB" id="A0AA41QY99"/>
<gene>
    <name evidence="1" type="ORF">MQH31_18290</name>
</gene>
<protein>
    <submittedName>
        <fullName evidence="1">Uncharacterized protein</fullName>
    </submittedName>
</protein>
<evidence type="ECO:0000313" key="2">
    <source>
        <dbReference type="Proteomes" id="UP001165341"/>
    </source>
</evidence>